<dbReference type="GO" id="GO:0003700">
    <property type="term" value="F:DNA-binding transcription factor activity"/>
    <property type="evidence" value="ECO:0007669"/>
    <property type="project" value="TreeGrafter"/>
</dbReference>
<keyword evidence="3 5" id="KW-0238">DNA-binding</keyword>
<accession>A0AAW3UUF5</accession>
<keyword evidence="2" id="KW-0805">Transcription regulation</keyword>
<dbReference type="SUPFAM" id="SSF46689">
    <property type="entry name" value="Homeodomain-like"/>
    <property type="match status" value="1"/>
</dbReference>
<name>A0AAW3UUF5_9BURK</name>
<dbReference type="AlphaFoldDB" id="A0AAW3UUF5"/>
<dbReference type="PROSITE" id="PS01081">
    <property type="entry name" value="HTH_TETR_1"/>
    <property type="match status" value="1"/>
</dbReference>
<comment type="caution">
    <text evidence="7">The sequence shown here is derived from an EMBL/GenBank/DDBJ whole genome shotgun (WGS) entry which is preliminary data.</text>
</comment>
<keyword evidence="1" id="KW-0678">Repressor</keyword>
<dbReference type="PROSITE" id="PS50977">
    <property type="entry name" value="HTH_TETR_2"/>
    <property type="match status" value="1"/>
</dbReference>
<evidence type="ECO:0000313" key="7">
    <source>
        <dbReference type="EMBL" id="MBB6202295.1"/>
    </source>
</evidence>
<evidence type="ECO:0000313" key="8">
    <source>
        <dbReference type="Proteomes" id="UP000518681"/>
    </source>
</evidence>
<dbReference type="Gene3D" id="1.10.357.10">
    <property type="entry name" value="Tetracycline Repressor, domain 2"/>
    <property type="match status" value="1"/>
</dbReference>
<dbReference type="InterPro" id="IPR023772">
    <property type="entry name" value="DNA-bd_HTH_TetR-type_CS"/>
</dbReference>
<protein>
    <submittedName>
        <fullName evidence="7">AcrR family transcriptional regulator</fullName>
    </submittedName>
</protein>
<dbReference type="Pfam" id="PF00440">
    <property type="entry name" value="TetR_N"/>
    <property type="match status" value="1"/>
</dbReference>
<dbReference type="PANTHER" id="PTHR30055">
    <property type="entry name" value="HTH-TYPE TRANSCRIPTIONAL REGULATOR RUTR"/>
    <property type="match status" value="1"/>
</dbReference>
<dbReference type="Proteomes" id="UP000518681">
    <property type="component" value="Unassembled WGS sequence"/>
</dbReference>
<organism evidence="7 8">
    <name type="scientific">Paraburkholderia fungorum</name>
    <dbReference type="NCBI Taxonomy" id="134537"/>
    <lineage>
        <taxon>Bacteria</taxon>
        <taxon>Pseudomonadati</taxon>
        <taxon>Pseudomonadota</taxon>
        <taxon>Betaproteobacteria</taxon>
        <taxon>Burkholderiales</taxon>
        <taxon>Burkholderiaceae</taxon>
        <taxon>Paraburkholderia</taxon>
    </lineage>
</organism>
<dbReference type="RefSeq" id="WP_183797776.1">
    <property type="nucleotide sequence ID" value="NZ_JACIII010000005.1"/>
</dbReference>
<evidence type="ECO:0000256" key="1">
    <source>
        <dbReference type="ARBA" id="ARBA00022491"/>
    </source>
</evidence>
<dbReference type="InterPro" id="IPR001647">
    <property type="entry name" value="HTH_TetR"/>
</dbReference>
<dbReference type="InterPro" id="IPR050109">
    <property type="entry name" value="HTH-type_TetR-like_transc_reg"/>
</dbReference>
<reference evidence="7 8" key="1">
    <citation type="submission" date="2020-08" db="EMBL/GenBank/DDBJ databases">
        <title>Genomic Encyclopedia of Type Strains, Phase IV (KMG-V): Genome sequencing to study the core and pangenomes of soil and plant-associated prokaryotes.</title>
        <authorList>
            <person name="Whitman W."/>
        </authorList>
    </citation>
    <scope>NUCLEOTIDE SEQUENCE [LARGE SCALE GENOMIC DNA]</scope>
    <source>
        <strain evidence="7 8">SEMIA 4013</strain>
    </source>
</reference>
<evidence type="ECO:0000256" key="4">
    <source>
        <dbReference type="ARBA" id="ARBA00023163"/>
    </source>
</evidence>
<gene>
    <name evidence="7" type="ORF">GGD69_003154</name>
</gene>
<evidence type="ECO:0000259" key="6">
    <source>
        <dbReference type="PROSITE" id="PS50977"/>
    </source>
</evidence>
<evidence type="ECO:0000256" key="5">
    <source>
        <dbReference type="PROSITE-ProRule" id="PRU00335"/>
    </source>
</evidence>
<dbReference type="PANTHER" id="PTHR30055:SF223">
    <property type="entry name" value="HTH-TYPE TRANSCRIPTIONAL REGULATOR UIDR"/>
    <property type="match status" value="1"/>
</dbReference>
<dbReference type="GO" id="GO:0000976">
    <property type="term" value="F:transcription cis-regulatory region binding"/>
    <property type="evidence" value="ECO:0007669"/>
    <property type="project" value="TreeGrafter"/>
</dbReference>
<proteinExistence type="predicted"/>
<dbReference type="InterPro" id="IPR009057">
    <property type="entry name" value="Homeodomain-like_sf"/>
</dbReference>
<dbReference type="EMBL" id="JACIIK010000005">
    <property type="protein sequence ID" value="MBB6202295.1"/>
    <property type="molecule type" value="Genomic_DNA"/>
</dbReference>
<evidence type="ECO:0000256" key="2">
    <source>
        <dbReference type="ARBA" id="ARBA00023015"/>
    </source>
</evidence>
<evidence type="ECO:0000256" key="3">
    <source>
        <dbReference type="ARBA" id="ARBA00023125"/>
    </source>
</evidence>
<feature type="domain" description="HTH tetR-type" evidence="6">
    <location>
        <begin position="1"/>
        <end position="49"/>
    </location>
</feature>
<keyword evidence="4" id="KW-0804">Transcription</keyword>
<sequence>MLFARDGFEATSTTRIADAAGVSVGSLYEYFTSKDALIAKLIKRHCEHLMNLYGQAFLAVEGQGIDAVVDTWVDTTAGGKIMLALYLCAPVPGSSVCTVPRSCRFELIRPASEIL</sequence>
<feature type="DNA-binding region" description="H-T-H motif" evidence="5">
    <location>
        <begin position="12"/>
        <end position="31"/>
    </location>
</feature>